<dbReference type="Pfam" id="PF01049">
    <property type="entry name" value="CADH_Y-type_LIR"/>
    <property type="match status" value="1"/>
</dbReference>
<feature type="domain" description="Cadherin" evidence="19">
    <location>
        <begin position="79"/>
        <end position="159"/>
    </location>
</feature>
<keyword evidence="9 16" id="KW-0130">Cell adhesion</keyword>
<dbReference type="GO" id="GO:0008013">
    <property type="term" value="F:beta-catenin binding"/>
    <property type="evidence" value="ECO:0007669"/>
    <property type="project" value="TreeGrafter"/>
</dbReference>
<organism evidence="20 21">
    <name type="scientific">Eublepharis macularius</name>
    <name type="common">Leopard gecko</name>
    <name type="synonym">Cyrtodactylus macularius</name>
    <dbReference type="NCBI Taxonomy" id="481883"/>
    <lineage>
        <taxon>Eukaryota</taxon>
        <taxon>Metazoa</taxon>
        <taxon>Chordata</taxon>
        <taxon>Craniata</taxon>
        <taxon>Vertebrata</taxon>
        <taxon>Euteleostomi</taxon>
        <taxon>Lepidosauria</taxon>
        <taxon>Squamata</taxon>
        <taxon>Bifurcata</taxon>
        <taxon>Gekkota</taxon>
        <taxon>Eublepharidae</taxon>
        <taxon>Eublepharinae</taxon>
        <taxon>Eublepharis</taxon>
    </lineage>
</organism>
<dbReference type="PANTHER" id="PTHR24027:SF322">
    <property type="entry name" value="CADHERIN-6"/>
    <property type="match status" value="1"/>
</dbReference>
<dbReference type="CDD" id="cd11304">
    <property type="entry name" value="Cadherin_repeat"/>
    <property type="match status" value="5"/>
</dbReference>
<keyword evidence="4 16" id="KW-0812">Transmembrane</keyword>
<dbReference type="GO" id="GO:0005509">
    <property type="term" value="F:calcium ion binding"/>
    <property type="evidence" value="ECO:0007669"/>
    <property type="project" value="UniProtKB-UniRule"/>
</dbReference>
<dbReference type="PANTHER" id="PTHR24027">
    <property type="entry name" value="CADHERIN-23"/>
    <property type="match status" value="1"/>
</dbReference>
<evidence type="ECO:0000256" key="10">
    <source>
        <dbReference type="ARBA" id="ARBA00022989"/>
    </source>
</evidence>
<feature type="transmembrane region" description="Helical" evidence="17">
    <location>
        <begin position="621"/>
        <end position="642"/>
    </location>
</feature>
<evidence type="ECO:0000256" key="12">
    <source>
        <dbReference type="ARBA" id="ARBA00023180"/>
    </source>
</evidence>
<keyword evidence="11 17" id="KW-0472">Membrane</keyword>
<evidence type="ECO:0000259" key="19">
    <source>
        <dbReference type="PROSITE" id="PS50268"/>
    </source>
</evidence>
<evidence type="ECO:0000256" key="16">
    <source>
        <dbReference type="RuleBase" id="RU003318"/>
    </source>
</evidence>
<evidence type="ECO:0000256" key="13">
    <source>
        <dbReference type="ARBA" id="ARBA00037319"/>
    </source>
</evidence>
<dbReference type="GO" id="GO:0007156">
    <property type="term" value="P:homophilic cell adhesion via plasma membrane adhesion molecules"/>
    <property type="evidence" value="ECO:0007669"/>
    <property type="project" value="InterPro"/>
</dbReference>
<dbReference type="RefSeq" id="XP_054840631.1">
    <property type="nucleotide sequence ID" value="XM_054984656.1"/>
</dbReference>
<keyword evidence="8 15" id="KW-0106">Calcium</keyword>
<dbReference type="FunFam" id="4.10.900.10:FF:000006">
    <property type="entry name" value="Cadherin-9 preproprotein"/>
    <property type="match status" value="1"/>
</dbReference>
<protein>
    <recommendedName>
        <fullName evidence="14">Cadherin-6</fullName>
    </recommendedName>
</protein>
<sequence length="796" mass="89329">MRTYHCFWLLFWVGHPHQSSSTPLSERTNGFPENPKVLDLSRNNRKELSRSKRSWMWNQFFLLEEYTGTDYQYVGKLHSDQDKGDGSLKYILSGDGAGDLFIINENTGDIQATRRLDREEKPVYILRAQAINKRTGRPVEPMSEFIIKIHDINDNEPLFTKDVYNASVPEMSDVGTFVVQVTATDADDPTYGNSARVVYSILQGQPYFSVESETGIIKTALLNMDRENREQYQVVIQAKDMGGQMGGLSGTTTVNITLTDVNDNPPRFPQSAYQFKIPESAPPDSPVGRIKATDADVGENADMKYSITEGDGLEMFGVITDKETQEGILTVKKPLDFEKKRQFTLKVEATNPQVDPRFVYLGPFKDDTTVRILVEDVDEPPVFSRPAYVLEVKEDIQINTVIGGVTARDPDSAKNPIKYSVDRHTDMDRIFNIDSGNGSIFTSKPLDRETLLWHNITVIASEISKLHINTNKLHHSRVPVYIKVLDVNDNAPEFAMFYETFVCENAKAEQLIQTLSAIDKDDSFSGHKFSFSLAPEAAGSSNFTLQDNRDNTAGIFTRKSRYNRHEMSTYLLPVVISDNDYPIQSSTETVTIRVCACDQRGKMLSCNAEALIHPTGLSTGALIAILLCIIILLVTVVLFAALRRQRKKEPLIISKEDIRDNIVSYNDEGGGEEDTQAFDIGTLRNPEAIEDNKLRRDIVPEALFVPRRTPVVRDNTDVRDFISQRLKENDTDPTAPPYDSLATYAYEGNGSVAESLSSLESVTTDGDQDYDYLSDWGPRFKKLADMYGGADSDKDS</sequence>
<dbReference type="Gene3D" id="2.60.40.60">
    <property type="entry name" value="Cadherins"/>
    <property type="match status" value="5"/>
</dbReference>
<evidence type="ECO:0000256" key="1">
    <source>
        <dbReference type="ARBA" id="ARBA00004251"/>
    </source>
</evidence>
<gene>
    <name evidence="21" type="primary">LOC129333180</name>
</gene>
<dbReference type="GeneID" id="129333180"/>
<keyword evidence="20" id="KW-1185">Reference proteome</keyword>
<proteinExistence type="predicted"/>
<evidence type="ECO:0000256" key="8">
    <source>
        <dbReference type="ARBA" id="ARBA00022837"/>
    </source>
</evidence>
<dbReference type="FunFam" id="2.60.40.60:FF:000009">
    <property type="entry name" value="Cadherin 24"/>
    <property type="match status" value="1"/>
</dbReference>
<keyword evidence="7" id="KW-0677">Repeat</keyword>
<dbReference type="SUPFAM" id="SSF49313">
    <property type="entry name" value="Cadherin-like"/>
    <property type="match status" value="5"/>
</dbReference>
<dbReference type="GO" id="GO:0016477">
    <property type="term" value="P:cell migration"/>
    <property type="evidence" value="ECO:0007669"/>
    <property type="project" value="TreeGrafter"/>
</dbReference>
<evidence type="ECO:0000256" key="11">
    <source>
        <dbReference type="ARBA" id="ARBA00023136"/>
    </source>
</evidence>
<accession>A0AA97L3F6</accession>
<dbReference type="InterPro" id="IPR039808">
    <property type="entry name" value="Cadherin"/>
</dbReference>
<dbReference type="GO" id="GO:0099560">
    <property type="term" value="P:synaptic membrane adhesion"/>
    <property type="evidence" value="ECO:0007669"/>
    <property type="project" value="TreeGrafter"/>
</dbReference>
<dbReference type="InterPro" id="IPR027397">
    <property type="entry name" value="Catenin-bd_sf"/>
</dbReference>
<dbReference type="FunFam" id="2.60.40.60:FF:000017">
    <property type="entry name" value="Cadherin 24"/>
    <property type="match status" value="1"/>
</dbReference>
<dbReference type="Proteomes" id="UP001190640">
    <property type="component" value="Chromosome 7"/>
</dbReference>
<evidence type="ECO:0000313" key="20">
    <source>
        <dbReference type="Proteomes" id="UP001190640"/>
    </source>
</evidence>
<dbReference type="PROSITE" id="PS50268">
    <property type="entry name" value="CADHERIN_2"/>
    <property type="match status" value="5"/>
</dbReference>
<keyword evidence="10 17" id="KW-1133">Transmembrane helix</keyword>
<keyword evidence="6 18" id="KW-0732">Signal</keyword>
<evidence type="ECO:0000256" key="14">
    <source>
        <dbReference type="ARBA" id="ARBA00041042"/>
    </source>
</evidence>
<reference evidence="21" key="1">
    <citation type="submission" date="2025-08" db="UniProtKB">
        <authorList>
            <consortium name="RefSeq"/>
        </authorList>
    </citation>
    <scope>IDENTIFICATION</scope>
    <source>
        <tissue evidence="21">Blood</tissue>
    </source>
</reference>
<dbReference type="GO" id="GO:0016339">
    <property type="term" value="P:calcium-dependent cell-cell adhesion via plasma membrane cell adhesion molecules"/>
    <property type="evidence" value="ECO:0007669"/>
    <property type="project" value="TreeGrafter"/>
</dbReference>
<keyword evidence="3" id="KW-0165">Cleavage on pair of basic residues</keyword>
<dbReference type="GO" id="GO:0045296">
    <property type="term" value="F:cadherin binding"/>
    <property type="evidence" value="ECO:0007669"/>
    <property type="project" value="TreeGrafter"/>
</dbReference>
<dbReference type="InterPro" id="IPR002126">
    <property type="entry name" value="Cadherin-like_dom"/>
</dbReference>
<feature type="domain" description="Cadherin" evidence="19">
    <location>
        <begin position="384"/>
        <end position="494"/>
    </location>
</feature>
<dbReference type="AlphaFoldDB" id="A0AA97L3F6"/>
<dbReference type="GO" id="GO:0034332">
    <property type="term" value="P:adherens junction organization"/>
    <property type="evidence" value="ECO:0007669"/>
    <property type="project" value="TreeGrafter"/>
</dbReference>
<keyword evidence="12" id="KW-0325">Glycoprotein</keyword>
<dbReference type="FunFam" id="2.60.40.60:FF:000014">
    <property type="entry name" value="Cadherin 8"/>
    <property type="match status" value="1"/>
</dbReference>
<evidence type="ECO:0000256" key="2">
    <source>
        <dbReference type="ARBA" id="ARBA00022475"/>
    </source>
</evidence>
<evidence type="ECO:0000256" key="15">
    <source>
        <dbReference type="PROSITE-ProRule" id="PRU00043"/>
    </source>
</evidence>
<feature type="domain" description="Cadherin" evidence="19">
    <location>
        <begin position="160"/>
        <end position="268"/>
    </location>
</feature>
<dbReference type="Pfam" id="PF00028">
    <property type="entry name" value="Cadherin"/>
    <property type="match status" value="5"/>
</dbReference>
<dbReference type="GO" id="GO:0007043">
    <property type="term" value="P:cell-cell junction assembly"/>
    <property type="evidence" value="ECO:0007669"/>
    <property type="project" value="TreeGrafter"/>
</dbReference>
<dbReference type="PRINTS" id="PR00205">
    <property type="entry name" value="CADHERIN"/>
</dbReference>
<feature type="domain" description="Cadherin" evidence="19">
    <location>
        <begin position="269"/>
        <end position="383"/>
    </location>
</feature>
<comment type="function">
    <text evidence="13">Cadherins are calcium-dependent cell adhesion proteins. They preferentially interact with themselves in a homophilic manner in connecting cells; cadherins may thus contribute to the sorting of heterogeneous cell types.</text>
</comment>
<dbReference type="InterPro" id="IPR020894">
    <property type="entry name" value="Cadherin_CS"/>
</dbReference>
<evidence type="ECO:0000256" key="17">
    <source>
        <dbReference type="SAM" id="Phobius"/>
    </source>
</evidence>
<evidence type="ECO:0000256" key="3">
    <source>
        <dbReference type="ARBA" id="ARBA00022685"/>
    </source>
</evidence>
<keyword evidence="5" id="KW-0479">Metal-binding</keyword>
<dbReference type="GO" id="GO:0016342">
    <property type="term" value="C:catenin complex"/>
    <property type="evidence" value="ECO:0007669"/>
    <property type="project" value="TreeGrafter"/>
</dbReference>
<evidence type="ECO:0000256" key="18">
    <source>
        <dbReference type="SAM" id="SignalP"/>
    </source>
</evidence>
<dbReference type="FunFam" id="2.60.40.60:FF:000012">
    <property type="entry name" value="Cadherin 24"/>
    <property type="match status" value="1"/>
</dbReference>
<evidence type="ECO:0000256" key="5">
    <source>
        <dbReference type="ARBA" id="ARBA00022723"/>
    </source>
</evidence>
<dbReference type="FunFam" id="2.60.40.60:FF:000297">
    <property type="entry name" value="Cadherin 12"/>
    <property type="match status" value="1"/>
</dbReference>
<dbReference type="GO" id="GO:0044331">
    <property type="term" value="P:cell-cell adhesion mediated by cadherin"/>
    <property type="evidence" value="ECO:0007669"/>
    <property type="project" value="TreeGrafter"/>
</dbReference>
<dbReference type="SMART" id="SM00112">
    <property type="entry name" value="CA"/>
    <property type="match status" value="5"/>
</dbReference>
<name>A0AA97L3F6_EUBMA</name>
<evidence type="ECO:0000256" key="4">
    <source>
        <dbReference type="ARBA" id="ARBA00022692"/>
    </source>
</evidence>
<dbReference type="InterPro" id="IPR000233">
    <property type="entry name" value="Cadherin_Y-type_LIR"/>
</dbReference>
<dbReference type="Gene3D" id="4.10.900.10">
    <property type="entry name" value="TCF3-CBD (Catenin binding domain)"/>
    <property type="match status" value="1"/>
</dbReference>
<feature type="domain" description="Cadherin" evidence="19">
    <location>
        <begin position="494"/>
        <end position="604"/>
    </location>
</feature>
<evidence type="ECO:0000256" key="9">
    <source>
        <dbReference type="ARBA" id="ARBA00022889"/>
    </source>
</evidence>
<feature type="signal peptide" evidence="18">
    <location>
        <begin position="1"/>
        <end position="21"/>
    </location>
</feature>
<evidence type="ECO:0000256" key="7">
    <source>
        <dbReference type="ARBA" id="ARBA00022737"/>
    </source>
</evidence>
<comment type="subcellular location">
    <subcellularLocation>
        <location evidence="1 16">Cell membrane</location>
        <topology evidence="1 16">Single-pass type I membrane protein</topology>
    </subcellularLocation>
</comment>
<evidence type="ECO:0000256" key="6">
    <source>
        <dbReference type="ARBA" id="ARBA00022729"/>
    </source>
</evidence>
<dbReference type="GO" id="GO:0000902">
    <property type="term" value="P:cell morphogenesis"/>
    <property type="evidence" value="ECO:0007669"/>
    <property type="project" value="TreeGrafter"/>
</dbReference>
<dbReference type="InterPro" id="IPR015919">
    <property type="entry name" value="Cadherin-like_sf"/>
</dbReference>
<keyword evidence="2" id="KW-1003">Cell membrane</keyword>
<dbReference type="GO" id="GO:0005912">
    <property type="term" value="C:adherens junction"/>
    <property type="evidence" value="ECO:0007669"/>
    <property type="project" value="TreeGrafter"/>
</dbReference>
<evidence type="ECO:0000313" key="21">
    <source>
        <dbReference type="RefSeq" id="XP_054840631.1"/>
    </source>
</evidence>
<dbReference type="PROSITE" id="PS00232">
    <property type="entry name" value="CADHERIN_1"/>
    <property type="match status" value="2"/>
</dbReference>
<feature type="chain" id="PRO_5041645958" description="Cadherin-6" evidence="18">
    <location>
        <begin position="22"/>
        <end position="796"/>
    </location>
</feature>
<dbReference type="KEGG" id="emc:129333180"/>